<protein>
    <submittedName>
        <fullName evidence="4">ABC transporter substrate-binding protein</fullName>
    </submittedName>
</protein>
<feature type="domain" description="Fe/B12 periplasmic-binding" evidence="3">
    <location>
        <begin position="40"/>
        <end position="291"/>
    </location>
</feature>
<dbReference type="PANTHER" id="PTHR30535">
    <property type="entry name" value="VITAMIN B12-BINDING PROTEIN"/>
    <property type="match status" value="1"/>
</dbReference>
<gene>
    <name evidence="4" type="ORF">IC609_10200</name>
</gene>
<name>A0A927IME6_9BURK</name>
<evidence type="ECO:0000259" key="3">
    <source>
        <dbReference type="PROSITE" id="PS50983"/>
    </source>
</evidence>
<dbReference type="InterPro" id="IPR054828">
    <property type="entry name" value="Vit_B12_bind_prot"/>
</dbReference>
<dbReference type="EMBL" id="JACYFT010000002">
    <property type="protein sequence ID" value="MBD8050917.1"/>
    <property type="molecule type" value="Genomic_DNA"/>
</dbReference>
<evidence type="ECO:0000313" key="4">
    <source>
        <dbReference type="EMBL" id="MBD8050917.1"/>
    </source>
</evidence>
<dbReference type="SUPFAM" id="SSF53807">
    <property type="entry name" value="Helical backbone' metal receptor"/>
    <property type="match status" value="1"/>
</dbReference>
<dbReference type="InterPro" id="IPR050902">
    <property type="entry name" value="ABC_Transporter_SBP"/>
</dbReference>
<comment type="caution">
    <text evidence="4">The sequence shown here is derived from an EMBL/GenBank/DDBJ whole genome shotgun (WGS) entry which is preliminary data.</text>
</comment>
<dbReference type="Gene3D" id="3.40.50.1980">
    <property type="entry name" value="Nitrogenase molybdenum iron protein domain"/>
    <property type="match status" value="2"/>
</dbReference>
<dbReference type="AlphaFoldDB" id="A0A927IME6"/>
<dbReference type="Pfam" id="PF01497">
    <property type="entry name" value="Peripla_BP_2"/>
    <property type="match status" value="1"/>
</dbReference>
<sequence>MRDALQCLWLACCAWLGTAQAATVLDDLRQPVHIAKAPQRIVSLLPSLTETVCTLGACQRLVGVDRYSNWPAAVRSVPRVGGGLDPNIESIVALKPDLVLVAGSTRGADRLQALGLTVLRLEPRTHADVQRVLQVVGQALHVPANDSERAWQGIQTGVQTAVQSLSKPARGQRVYVEVSPTPHGASEASFIGETLTRMGVANILPAALGPFPQVNPEWVVRAQPDVIMAGDSSRASMVQRPGWPGLRAMQGQRLCVFSAEDADTLVRAGPRMAEAARLMAACLNRAAGPATSQGAVQ</sequence>
<dbReference type="RefSeq" id="WP_191819391.1">
    <property type="nucleotide sequence ID" value="NZ_JACYFT010000002.1"/>
</dbReference>
<proteinExistence type="predicted"/>
<keyword evidence="5" id="KW-1185">Reference proteome</keyword>
<accession>A0A927IME6</accession>
<feature type="chain" id="PRO_5037762483" evidence="2">
    <location>
        <begin position="22"/>
        <end position="297"/>
    </location>
</feature>
<evidence type="ECO:0000256" key="2">
    <source>
        <dbReference type="SAM" id="SignalP"/>
    </source>
</evidence>
<dbReference type="NCBIfam" id="NF038402">
    <property type="entry name" value="TroA_like"/>
    <property type="match status" value="1"/>
</dbReference>
<organism evidence="4 5">
    <name type="scientific">Limnohabitans radicicola</name>
    <dbReference type="NCBI Taxonomy" id="2771427"/>
    <lineage>
        <taxon>Bacteria</taxon>
        <taxon>Pseudomonadati</taxon>
        <taxon>Pseudomonadota</taxon>
        <taxon>Betaproteobacteria</taxon>
        <taxon>Burkholderiales</taxon>
        <taxon>Comamonadaceae</taxon>
        <taxon>Limnohabitans</taxon>
    </lineage>
</organism>
<dbReference type="InterPro" id="IPR002491">
    <property type="entry name" value="ABC_transptr_periplasmic_BD"/>
</dbReference>
<dbReference type="PROSITE" id="PS50983">
    <property type="entry name" value="FE_B12_PBP"/>
    <property type="match status" value="1"/>
</dbReference>
<reference evidence="4" key="1">
    <citation type="submission" date="2020-09" db="EMBL/GenBank/DDBJ databases">
        <title>Genome seq and assembly of Limnohabitants sp.</title>
        <authorList>
            <person name="Chhetri G."/>
        </authorList>
    </citation>
    <scope>NUCLEOTIDE SEQUENCE</scope>
    <source>
        <strain evidence="4">JUR4</strain>
    </source>
</reference>
<feature type="signal peptide" evidence="2">
    <location>
        <begin position="1"/>
        <end position="21"/>
    </location>
</feature>
<dbReference type="Proteomes" id="UP000647424">
    <property type="component" value="Unassembled WGS sequence"/>
</dbReference>
<evidence type="ECO:0000313" key="5">
    <source>
        <dbReference type="Proteomes" id="UP000647424"/>
    </source>
</evidence>
<keyword evidence="1 2" id="KW-0732">Signal</keyword>
<dbReference type="GO" id="GO:0071281">
    <property type="term" value="P:cellular response to iron ion"/>
    <property type="evidence" value="ECO:0007669"/>
    <property type="project" value="TreeGrafter"/>
</dbReference>
<evidence type="ECO:0000256" key="1">
    <source>
        <dbReference type="ARBA" id="ARBA00022729"/>
    </source>
</evidence>
<dbReference type="PANTHER" id="PTHR30535:SF34">
    <property type="entry name" value="MOLYBDATE-BINDING PROTEIN MOLA"/>
    <property type="match status" value="1"/>
</dbReference>